<accession>X0RS59</accession>
<proteinExistence type="predicted"/>
<gene>
    <name evidence="1" type="ORF">S01H1_10429</name>
</gene>
<dbReference type="InterPro" id="IPR036188">
    <property type="entry name" value="FAD/NAD-bd_sf"/>
</dbReference>
<sequence length="256" mass="28380">PNTVIFGGGRLALEAAKISKEMGAEKITILFRESMETIHITDDELENLDIIYDVGINKLLGEKDKLTGIEYVKIDSLEKIIIPAQTLIIASGRFPELIFIQSELAKTESDDSQESLLRWEGLQPYKQPAFKDEAGLFVEGDVRTDYSAAIKAIGAGRRAAVSIHQAVYGIEPLLSENVITADSFLQDVDHVESVQTYPRKIMPIYSGKQLEEYGEIEGGFSEETAQIEAERCLQCGLICYESTTEMDSQEESMAST</sequence>
<dbReference type="PRINTS" id="PR00411">
    <property type="entry name" value="PNDRDTASEI"/>
</dbReference>
<reference evidence="1" key="1">
    <citation type="journal article" date="2014" name="Front. Microbiol.">
        <title>High frequency of phylogenetically diverse reductive dehalogenase-homologous genes in deep subseafloor sedimentary metagenomes.</title>
        <authorList>
            <person name="Kawai M."/>
            <person name="Futagami T."/>
            <person name="Toyoda A."/>
            <person name="Takaki Y."/>
            <person name="Nishi S."/>
            <person name="Hori S."/>
            <person name="Arai W."/>
            <person name="Tsubouchi T."/>
            <person name="Morono Y."/>
            <person name="Uchiyama I."/>
            <person name="Ito T."/>
            <person name="Fujiyama A."/>
            <person name="Inagaki F."/>
            <person name="Takami H."/>
        </authorList>
    </citation>
    <scope>NUCLEOTIDE SEQUENCE</scope>
    <source>
        <strain evidence="1">Expedition CK06-06</strain>
    </source>
</reference>
<evidence type="ECO:0000313" key="1">
    <source>
        <dbReference type="EMBL" id="GAF71588.1"/>
    </source>
</evidence>
<comment type="caution">
    <text evidence="1">The sequence shown here is derived from an EMBL/GenBank/DDBJ whole genome shotgun (WGS) entry which is preliminary data.</text>
</comment>
<feature type="non-terminal residue" evidence="1">
    <location>
        <position position="1"/>
    </location>
</feature>
<evidence type="ECO:0008006" key="2">
    <source>
        <dbReference type="Google" id="ProtNLM"/>
    </source>
</evidence>
<protein>
    <recommendedName>
        <fullName evidence="2">FAD/NAD(P)-binding domain-containing protein</fullName>
    </recommendedName>
</protein>
<dbReference type="Gene3D" id="3.50.50.60">
    <property type="entry name" value="FAD/NAD(P)-binding domain"/>
    <property type="match status" value="2"/>
</dbReference>
<dbReference type="SUPFAM" id="SSF51905">
    <property type="entry name" value="FAD/NAD(P)-binding domain"/>
    <property type="match status" value="1"/>
</dbReference>
<organism evidence="1">
    <name type="scientific">marine sediment metagenome</name>
    <dbReference type="NCBI Taxonomy" id="412755"/>
    <lineage>
        <taxon>unclassified sequences</taxon>
        <taxon>metagenomes</taxon>
        <taxon>ecological metagenomes</taxon>
    </lineage>
</organism>
<dbReference type="EMBL" id="BARS01005320">
    <property type="protein sequence ID" value="GAF71588.1"/>
    <property type="molecule type" value="Genomic_DNA"/>
</dbReference>
<dbReference type="AlphaFoldDB" id="X0RS59"/>
<name>X0RS59_9ZZZZ</name>